<evidence type="ECO:0000256" key="5">
    <source>
        <dbReference type="ARBA" id="ARBA00022989"/>
    </source>
</evidence>
<evidence type="ECO:0000256" key="3">
    <source>
        <dbReference type="ARBA" id="ARBA00022475"/>
    </source>
</evidence>
<dbReference type="RefSeq" id="WP_085467139.1">
    <property type="nucleotide sequence ID" value="NZ_FXBL01000004.1"/>
</dbReference>
<proteinExistence type="inferred from homology"/>
<dbReference type="OrthoDB" id="9786495at2"/>
<dbReference type="GO" id="GO:0055085">
    <property type="term" value="P:transmembrane transport"/>
    <property type="evidence" value="ECO:0007669"/>
    <property type="project" value="InterPro"/>
</dbReference>
<accession>A0A1X7PW22</accession>
<feature type="transmembrane region" description="Helical" evidence="7">
    <location>
        <begin position="97"/>
        <end position="119"/>
    </location>
</feature>
<feature type="transmembrane region" description="Helical" evidence="7">
    <location>
        <begin position="220"/>
        <end position="242"/>
    </location>
</feature>
<feature type="domain" description="ABC transmembrane type-1" evidence="8">
    <location>
        <begin position="59"/>
        <end position="239"/>
    </location>
</feature>
<dbReference type="GO" id="GO:0005886">
    <property type="term" value="C:plasma membrane"/>
    <property type="evidence" value="ECO:0007669"/>
    <property type="project" value="UniProtKB-SubCell"/>
</dbReference>
<dbReference type="EMBL" id="FXBL01000004">
    <property type="protein sequence ID" value="SMH56503.1"/>
    <property type="molecule type" value="Genomic_DNA"/>
</dbReference>
<organism evidence="9 10">
    <name type="scientific">Mesorhizobium australicum</name>
    <dbReference type="NCBI Taxonomy" id="536018"/>
    <lineage>
        <taxon>Bacteria</taxon>
        <taxon>Pseudomonadati</taxon>
        <taxon>Pseudomonadota</taxon>
        <taxon>Alphaproteobacteria</taxon>
        <taxon>Hyphomicrobiales</taxon>
        <taxon>Phyllobacteriaceae</taxon>
        <taxon>Mesorhizobium</taxon>
    </lineage>
</organism>
<evidence type="ECO:0000313" key="9">
    <source>
        <dbReference type="EMBL" id="SMH56503.1"/>
    </source>
</evidence>
<dbReference type="Proteomes" id="UP000193083">
    <property type="component" value="Unassembled WGS sequence"/>
</dbReference>
<dbReference type="SUPFAM" id="SSF161098">
    <property type="entry name" value="MetI-like"/>
    <property type="match status" value="1"/>
</dbReference>
<feature type="transmembrane region" description="Helical" evidence="7">
    <location>
        <begin position="6"/>
        <end position="25"/>
    </location>
</feature>
<feature type="transmembrane region" description="Helical" evidence="7">
    <location>
        <begin position="125"/>
        <end position="144"/>
    </location>
</feature>
<dbReference type="InterPro" id="IPR000515">
    <property type="entry name" value="MetI-like"/>
</dbReference>
<name>A0A1X7PW22_9HYPH</name>
<comment type="similarity">
    <text evidence="7">Belongs to the binding-protein-dependent transport system permease family.</text>
</comment>
<feature type="transmembrane region" description="Helical" evidence="7">
    <location>
        <begin position="63"/>
        <end position="85"/>
    </location>
</feature>
<keyword evidence="4 7" id="KW-0812">Transmembrane</keyword>
<evidence type="ECO:0000259" key="8">
    <source>
        <dbReference type="PROSITE" id="PS50928"/>
    </source>
</evidence>
<keyword evidence="6 7" id="KW-0472">Membrane</keyword>
<evidence type="ECO:0000256" key="2">
    <source>
        <dbReference type="ARBA" id="ARBA00022448"/>
    </source>
</evidence>
<reference evidence="10" key="1">
    <citation type="submission" date="2017-04" db="EMBL/GenBank/DDBJ databases">
        <authorList>
            <person name="Varghese N."/>
            <person name="Submissions S."/>
        </authorList>
    </citation>
    <scope>NUCLEOTIDE SEQUENCE [LARGE SCALE GENOMIC DNA]</scope>
    <source>
        <strain evidence="10">B5P</strain>
    </source>
</reference>
<gene>
    <name evidence="9" type="ORF">SAMN02982922_5566</name>
</gene>
<keyword evidence="3" id="KW-1003">Cell membrane</keyword>
<sequence>MNNRALHAVFMVVTPLALIAVWWAYVRIFNVPRFVLPPPGAVGSALVALFRDGTIWPHLAHTLGIIVAGFGIGSALGFVLGFILAKSPRTERIIGPYLFFFQTAPKIALAPLFILWFGLGLTSQIVLAVSLVFFPVMAGTILGLRSVPANFGFLADILHLTRRDRLVRIELPSAVPEIFAGLKVGAVQATIGAILAEWLSGGQGLGYLMVFAGTTYKTPMLFAMVLVTSLLGILIYQSLAGLEKWLLSWR</sequence>
<keyword evidence="2 7" id="KW-0813">Transport</keyword>
<keyword evidence="10" id="KW-1185">Reference proteome</keyword>
<feature type="transmembrane region" description="Helical" evidence="7">
    <location>
        <begin position="178"/>
        <end position="200"/>
    </location>
</feature>
<dbReference type="AlphaFoldDB" id="A0A1X7PW22"/>
<evidence type="ECO:0000256" key="7">
    <source>
        <dbReference type="RuleBase" id="RU363032"/>
    </source>
</evidence>
<protein>
    <submittedName>
        <fullName evidence="9">NitT/TauT family transport system permease protein</fullName>
    </submittedName>
</protein>
<comment type="subcellular location">
    <subcellularLocation>
        <location evidence="1 7">Cell membrane</location>
        <topology evidence="1 7">Multi-pass membrane protein</topology>
    </subcellularLocation>
</comment>
<evidence type="ECO:0000313" key="10">
    <source>
        <dbReference type="Proteomes" id="UP000193083"/>
    </source>
</evidence>
<evidence type="ECO:0000256" key="6">
    <source>
        <dbReference type="ARBA" id="ARBA00023136"/>
    </source>
</evidence>
<evidence type="ECO:0000256" key="1">
    <source>
        <dbReference type="ARBA" id="ARBA00004651"/>
    </source>
</evidence>
<dbReference type="PANTHER" id="PTHR30151">
    <property type="entry name" value="ALKANE SULFONATE ABC TRANSPORTER-RELATED, MEMBRANE SUBUNIT"/>
    <property type="match status" value="1"/>
</dbReference>
<dbReference type="Pfam" id="PF00528">
    <property type="entry name" value="BPD_transp_1"/>
    <property type="match status" value="1"/>
</dbReference>
<evidence type="ECO:0000256" key="4">
    <source>
        <dbReference type="ARBA" id="ARBA00022692"/>
    </source>
</evidence>
<dbReference type="InterPro" id="IPR035906">
    <property type="entry name" value="MetI-like_sf"/>
</dbReference>
<dbReference type="PROSITE" id="PS50928">
    <property type="entry name" value="ABC_TM1"/>
    <property type="match status" value="1"/>
</dbReference>
<dbReference type="PANTHER" id="PTHR30151:SF20">
    <property type="entry name" value="ABC TRANSPORTER PERMEASE PROTEIN HI_0355-RELATED"/>
    <property type="match status" value="1"/>
</dbReference>
<keyword evidence="5 7" id="KW-1133">Transmembrane helix</keyword>
<dbReference type="Gene3D" id="1.10.3720.10">
    <property type="entry name" value="MetI-like"/>
    <property type="match status" value="1"/>
</dbReference>